<comment type="pathway">
    <text evidence="7">Carbohydrate biosynthesis; dTDP-L-rhamnose biosynthesis.</text>
</comment>
<feature type="active site" description="Proton donor" evidence="5">
    <location>
        <position position="166"/>
    </location>
</feature>
<keyword evidence="9" id="KW-1185">Reference proteome</keyword>
<accession>A0A940MZ10</accession>
<dbReference type="InterPro" id="IPR000888">
    <property type="entry name" value="RmlC-like"/>
</dbReference>
<dbReference type="Gene3D" id="2.60.120.10">
    <property type="entry name" value="Jelly Rolls"/>
    <property type="match status" value="1"/>
</dbReference>
<evidence type="ECO:0000256" key="2">
    <source>
        <dbReference type="ARBA" id="ARBA00001997"/>
    </source>
</evidence>
<dbReference type="PANTHER" id="PTHR21047:SF2">
    <property type="entry name" value="THYMIDINE DIPHOSPHO-4-KETO-RHAMNOSE 3,5-EPIMERASE"/>
    <property type="match status" value="1"/>
</dbReference>
<dbReference type="GO" id="GO:0005829">
    <property type="term" value="C:cytosol"/>
    <property type="evidence" value="ECO:0007669"/>
    <property type="project" value="TreeGrafter"/>
</dbReference>
<dbReference type="Proteomes" id="UP000677537">
    <property type="component" value="Unassembled WGS sequence"/>
</dbReference>
<evidence type="ECO:0000256" key="3">
    <source>
        <dbReference type="ARBA" id="ARBA00012098"/>
    </source>
</evidence>
<dbReference type="Pfam" id="PF00908">
    <property type="entry name" value="dTDP_sugar_isom"/>
    <property type="match status" value="1"/>
</dbReference>
<dbReference type="InterPro" id="IPR014710">
    <property type="entry name" value="RmlC-like_jellyroll"/>
</dbReference>
<evidence type="ECO:0000256" key="4">
    <source>
        <dbReference type="ARBA" id="ARBA00019595"/>
    </source>
</evidence>
<name>A0A940MZ10_9PROT</name>
<comment type="subunit">
    <text evidence="7">Homodimer.</text>
</comment>
<dbReference type="SUPFAM" id="SSF51182">
    <property type="entry name" value="RmlC-like cupins"/>
    <property type="match status" value="1"/>
</dbReference>
<evidence type="ECO:0000256" key="1">
    <source>
        <dbReference type="ARBA" id="ARBA00001298"/>
    </source>
</evidence>
<evidence type="ECO:0000256" key="6">
    <source>
        <dbReference type="PIRSR" id="PIRSR600888-3"/>
    </source>
</evidence>
<protein>
    <recommendedName>
        <fullName evidence="4 7">dTDP-4-dehydrorhamnose 3,5-epimerase</fullName>
        <ecNumber evidence="3 7">5.1.3.13</ecNumber>
    </recommendedName>
    <alternativeName>
        <fullName evidence="7">Thymidine diphospho-4-keto-rhamnose 3,5-epimerase</fullName>
    </alternativeName>
</protein>
<comment type="catalytic activity">
    <reaction evidence="1 7">
        <text>dTDP-4-dehydro-6-deoxy-alpha-D-glucose = dTDP-4-dehydro-beta-L-rhamnose</text>
        <dbReference type="Rhea" id="RHEA:16969"/>
        <dbReference type="ChEBI" id="CHEBI:57649"/>
        <dbReference type="ChEBI" id="CHEBI:62830"/>
        <dbReference type="EC" id="5.1.3.13"/>
    </reaction>
</comment>
<proteinExistence type="inferred from homology"/>
<comment type="caution">
    <text evidence="8">The sequence shown here is derived from an EMBL/GenBank/DDBJ whole genome shotgun (WGS) entry which is preliminary data.</text>
</comment>
<dbReference type="GO" id="GO:0000271">
    <property type="term" value="P:polysaccharide biosynthetic process"/>
    <property type="evidence" value="ECO:0007669"/>
    <property type="project" value="TreeGrafter"/>
</dbReference>
<feature type="active site" description="Proton acceptor" evidence="5">
    <location>
        <position position="96"/>
    </location>
</feature>
<keyword evidence="7 8" id="KW-0413">Isomerase</keyword>
<dbReference type="InterPro" id="IPR011051">
    <property type="entry name" value="RmlC_Cupin_sf"/>
</dbReference>
<evidence type="ECO:0000313" key="9">
    <source>
        <dbReference type="Proteomes" id="UP000677537"/>
    </source>
</evidence>
<dbReference type="GO" id="GO:0008830">
    <property type="term" value="F:dTDP-4-dehydrorhamnose 3,5-epimerase activity"/>
    <property type="evidence" value="ECO:0007669"/>
    <property type="project" value="UniProtKB-UniRule"/>
</dbReference>
<comment type="function">
    <text evidence="2 7">Catalyzes the epimerization of the C3' and C5'positions of dTDP-6-deoxy-D-xylo-4-hexulose, forming dTDP-6-deoxy-L-lyxo-4-hexulose.</text>
</comment>
<dbReference type="PANTHER" id="PTHR21047">
    <property type="entry name" value="DTDP-6-DEOXY-D-GLUCOSE-3,5 EPIMERASE"/>
    <property type="match status" value="1"/>
</dbReference>
<sequence length="217" mass="23664">MPQGEVAAAGFSETPTGVSLLHPFLRAPDAKSGNVSAWRLPIEGPLLLCTRRFADARGSVCETYSERDFQALGVTERFVQDNHSLSRAAGTLRGMHFQAPPAAQAKLVRVLRGAILDVIVDLRRGSASFGRHVACNMSGEGAEQLYVPAGFAHGFVTLEAETEVAYKVDDFYAPELDRGLAWDDPELGLPWPELPGGPILSDKDRLHPRLRDLPPFF</sequence>
<comment type="similarity">
    <text evidence="7">Belongs to the dTDP-4-dehydrorhamnose 3,5-epimerase family.</text>
</comment>
<dbReference type="RefSeq" id="WP_209374988.1">
    <property type="nucleotide sequence ID" value="NZ_JAGIZA010000009.1"/>
</dbReference>
<dbReference type="NCBIfam" id="TIGR01221">
    <property type="entry name" value="rmlC"/>
    <property type="match status" value="1"/>
</dbReference>
<dbReference type="AlphaFoldDB" id="A0A940MZ10"/>
<gene>
    <name evidence="8" type="primary">rfbC</name>
    <name evidence="8" type="ORF">J5Y10_15760</name>
</gene>
<dbReference type="CDD" id="cd00438">
    <property type="entry name" value="cupin_RmlC"/>
    <property type="match status" value="1"/>
</dbReference>
<reference evidence="8" key="1">
    <citation type="submission" date="2021-03" db="EMBL/GenBank/DDBJ databases">
        <authorList>
            <person name="So Y."/>
        </authorList>
    </citation>
    <scope>NUCLEOTIDE SEQUENCE</scope>
    <source>
        <strain evidence="8">SG15</strain>
    </source>
</reference>
<dbReference type="EC" id="5.1.3.13" evidence="3 7"/>
<evidence type="ECO:0000256" key="5">
    <source>
        <dbReference type="PIRSR" id="PIRSR600888-1"/>
    </source>
</evidence>
<feature type="site" description="Participates in a stacking interaction with the thymidine ring of dTDP-4-oxo-6-deoxyglucose" evidence="6">
    <location>
        <position position="172"/>
    </location>
</feature>
<dbReference type="EMBL" id="JAGIZA010000009">
    <property type="protein sequence ID" value="MBP0494243.1"/>
    <property type="molecule type" value="Genomic_DNA"/>
</dbReference>
<evidence type="ECO:0000256" key="7">
    <source>
        <dbReference type="RuleBase" id="RU364069"/>
    </source>
</evidence>
<dbReference type="GO" id="GO:0019305">
    <property type="term" value="P:dTDP-rhamnose biosynthetic process"/>
    <property type="evidence" value="ECO:0007669"/>
    <property type="project" value="UniProtKB-UniRule"/>
</dbReference>
<organism evidence="8 9">
    <name type="scientific">Roseomonas indoligenes</name>
    <dbReference type="NCBI Taxonomy" id="2820811"/>
    <lineage>
        <taxon>Bacteria</taxon>
        <taxon>Pseudomonadati</taxon>
        <taxon>Pseudomonadota</taxon>
        <taxon>Alphaproteobacteria</taxon>
        <taxon>Acetobacterales</taxon>
        <taxon>Roseomonadaceae</taxon>
        <taxon>Roseomonas</taxon>
    </lineage>
</organism>
<evidence type="ECO:0000313" key="8">
    <source>
        <dbReference type="EMBL" id="MBP0494243.1"/>
    </source>
</evidence>